<evidence type="ECO:0000313" key="2">
    <source>
        <dbReference type="Proteomes" id="UP001480973"/>
    </source>
</evidence>
<protein>
    <submittedName>
        <fullName evidence="1">Uncharacterized protein</fullName>
    </submittedName>
</protein>
<dbReference type="EMBL" id="JBBMES010000006">
    <property type="protein sequence ID" value="MEQ2535014.1"/>
    <property type="molecule type" value="Genomic_DNA"/>
</dbReference>
<reference evidence="1 2" key="1">
    <citation type="submission" date="2024-03" db="EMBL/GenBank/DDBJ databases">
        <title>Human intestinal bacterial collection.</title>
        <authorList>
            <person name="Pauvert C."/>
            <person name="Hitch T.C.A."/>
            <person name="Clavel T."/>
        </authorList>
    </citation>
    <scope>NUCLEOTIDE SEQUENCE [LARGE SCALE GENOMIC DNA]</scope>
    <source>
        <strain evidence="1 2">CLA-JM-H10</strain>
    </source>
</reference>
<keyword evidence="2" id="KW-1185">Reference proteome</keyword>
<gene>
    <name evidence="1" type="ORF">WMO38_07770</name>
</gene>
<sequence length="98" mass="11995">MNGKLNSVINRRNYCCNRSGIEIPVMFFDNKKEFEQFEEWFEKSGYENVEHKRKKLIKNSIIQHILEKENRDGRPEVGILEIAACYWIYKDWRMQKYE</sequence>
<evidence type="ECO:0000313" key="1">
    <source>
        <dbReference type="EMBL" id="MEQ2535014.1"/>
    </source>
</evidence>
<organism evidence="1 2">
    <name type="scientific">Lachnospira intestinalis</name>
    <dbReference type="NCBI Taxonomy" id="3133158"/>
    <lineage>
        <taxon>Bacteria</taxon>
        <taxon>Bacillati</taxon>
        <taxon>Bacillota</taxon>
        <taxon>Clostridia</taxon>
        <taxon>Lachnospirales</taxon>
        <taxon>Lachnospiraceae</taxon>
        <taxon>Lachnospira</taxon>
    </lineage>
</organism>
<proteinExistence type="predicted"/>
<accession>A0ABV1GND8</accession>
<dbReference type="Proteomes" id="UP001480973">
    <property type="component" value="Unassembled WGS sequence"/>
</dbReference>
<name>A0ABV1GND8_9FIRM</name>
<comment type="caution">
    <text evidence="1">The sequence shown here is derived from an EMBL/GenBank/DDBJ whole genome shotgun (WGS) entry which is preliminary data.</text>
</comment>